<sequence length="138" mass="14968">MDENIPALLGQLAAKEDTHRAVNSVAETKGKKDDKQAAKRKSHKTRRRMSGDGGGGGNLSPKIYAIIVGASFCVVVEIFCIVIPKQQASCYVVVPYSDLVDNIDDGSVLHVRFVEDSKQIYYNKKSSNETPLTKSGGP</sequence>
<reference evidence="3 4" key="1">
    <citation type="submission" date="2022-01" db="EMBL/GenBank/DDBJ databases">
        <authorList>
            <person name="Xiong W."/>
            <person name="Schranz E."/>
        </authorList>
    </citation>
    <scope>NUCLEOTIDE SEQUENCE [LARGE SCALE GENOMIC DNA]</scope>
</reference>
<feature type="compositionally biased region" description="Basic residues" evidence="1">
    <location>
        <begin position="38"/>
        <end position="48"/>
    </location>
</feature>
<keyword evidence="2" id="KW-0812">Transmembrane</keyword>
<evidence type="ECO:0000313" key="4">
    <source>
        <dbReference type="Proteomes" id="UP001157418"/>
    </source>
</evidence>
<evidence type="ECO:0000256" key="2">
    <source>
        <dbReference type="SAM" id="Phobius"/>
    </source>
</evidence>
<protein>
    <submittedName>
        <fullName evidence="3">Uncharacterized protein</fullName>
    </submittedName>
</protein>
<dbReference type="Proteomes" id="UP001157418">
    <property type="component" value="Unassembled WGS sequence"/>
</dbReference>
<keyword evidence="2" id="KW-1133">Transmembrane helix</keyword>
<name>A0AAU9MUW9_9ASTR</name>
<dbReference type="AlphaFoldDB" id="A0AAU9MUW9"/>
<feature type="compositionally biased region" description="Basic and acidic residues" evidence="1">
    <location>
        <begin position="28"/>
        <end position="37"/>
    </location>
</feature>
<proteinExistence type="predicted"/>
<feature type="region of interest" description="Disordered" evidence="1">
    <location>
        <begin position="19"/>
        <end position="57"/>
    </location>
</feature>
<organism evidence="3 4">
    <name type="scientific">Lactuca virosa</name>
    <dbReference type="NCBI Taxonomy" id="75947"/>
    <lineage>
        <taxon>Eukaryota</taxon>
        <taxon>Viridiplantae</taxon>
        <taxon>Streptophyta</taxon>
        <taxon>Embryophyta</taxon>
        <taxon>Tracheophyta</taxon>
        <taxon>Spermatophyta</taxon>
        <taxon>Magnoliopsida</taxon>
        <taxon>eudicotyledons</taxon>
        <taxon>Gunneridae</taxon>
        <taxon>Pentapetalae</taxon>
        <taxon>asterids</taxon>
        <taxon>campanulids</taxon>
        <taxon>Asterales</taxon>
        <taxon>Asteraceae</taxon>
        <taxon>Cichorioideae</taxon>
        <taxon>Cichorieae</taxon>
        <taxon>Lactucinae</taxon>
        <taxon>Lactuca</taxon>
    </lineage>
</organism>
<comment type="caution">
    <text evidence="3">The sequence shown here is derived from an EMBL/GenBank/DDBJ whole genome shotgun (WGS) entry which is preliminary data.</text>
</comment>
<gene>
    <name evidence="3" type="ORF">LVIROSA_LOCUS16137</name>
</gene>
<evidence type="ECO:0000313" key="3">
    <source>
        <dbReference type="EMBL" id="CAH1429266.1"/>
    </source>
</evidence>
<evidence type="ECO:0000256" key="1">
    <source>
        <dbReference type="SAM" id="MobiDB-lite"/>
    </source>
</evidence>
<accession>A0AAU9MUW9</accession>
<keyword evidence="4" id="KW-1185">Reference proteome</keyword>
<feature type="transmembrane region" description="Helical" evidence="2">
    <location>
        <begin position="63"/>
        <end position="83"/>
    </location>
</feature>
<keyword evidence="2" id="KW-0472">Membrane</keyword>
<dbReference type="EMBL" id="CAKMRJ010002620">
    <property type="protein sequence ID" value="CAH1429266.1"/>
    <property type="molecule type" value="Genomic_DNA"/>
</dbReference>